<name>A0A1I1EYL8_BREAD</name>
<dbReference type="Proteomes" id="UP000240042">
    <property type="component" value="Unassembled WGS sequence"/>
</dbReference>
<protein>
    <submittedName>
        <fullName evidence="1">Uncharacterized protein</fullName>
    </submittedName>
</protein>
<dbReference type="STRING" id="34097.SAMN02745150_01246"/>
<organism evidence="1 2">
    <name type="scientific">Brevinema andersonii</name>
    <dbReference type="NCBI Taxonomy" id="34097"/>
    <lineage>
        <taxon>Bacteria</taxon>
        <taxon>Pseudomonadati</taxon>
        <taxon>Spirochaetota</taxon>
        <taxon>Spirochaetia</taxon>
        <taxon>Brevinematales</taxon>
        <taxon>Brevinemataceae</taxon>
        <taxon>Brevinema</taxon>
    </lineage>
</organism>
<dbReference type="AlphaFoldDB" id="A0A1I1EYL8"/>
<accession>A0A1I1EYL8</accession>
<dbReference type="RefSeq" id="WP_092319746.1">
    <property type="nucleotide sequence ID" value="NZ_FOKY01000017.1"/>
</dbReference>
<evidence type="ECO:0000313" key="2">
    <source>
        <dbReference type="Proteomes" id="UP000240042"/>
    </source>
</evidence>
<sequence>MTRIRTIIFLCLMCVSCVKNVKNPDGEALYFVYKFIPPDMTQGLYFWISPQDFLDSLRGNILTPSQYKTLQNIDKHYVVIRLGKEFGQNIIVKNIFYNNRGTVLHIVLEKIKENVRTADIGYPIFVQNIKFTQIIISLDNKVILQTDIINS</sequence>
<keyword evidence="2" id="KW-1185">Reference proteome</keyword>
<dbReference type="EMBL" id="FOKY01000017">
    <property type="protein sequence ID" value="SFB90030.1"/>
    <property type="molecule type" value="Genomic_DNA"/>
</dbReference>
<proteinExistence type="predicted"/>
<evidence type="ECO:0000313" key="1">
    <source>
        <dbReference type="EMBL" id="SFB90030.1"/>
    </source>
</evidence>
<reference evidence="2" key="1">
    <citation type="submission" date="2016-10" db="EMBL/GenBank/DDBJ databases">
        <authorList>
            <person name="Varghese N."/>
            <person name="Submissions S."/>
        </authorList>
    </citation>
    <scope>NUCLEOTIDE SEQUENCE [LARGE SCALE GENOMIC DNA]</scope>
    <source>
        <strain evidence="2">ATCC 43811</strain>
    </source>
</reference>
<gene>
    <name evidence="1" type="ORF">SAMN02745150_01246</name>
</gene>